<feature type="compositionally biased region" description="Basic residues" evidence="1">
    <location>
        <begin position="1"/>
        <end position="12"/>
    </location>
</feature>
<dbReference type="GeneID" id="19970771"/>
<accession>W2RYC4</accession>
<dbReference type="Pfam" id="PF26639">
    <property type="entry name" value="Het-6_barrel"/>
    <property type="match status" value="1"/>
</dbReference>
<dbReference type="Proteomes" id="UP000030752">
    <property type="component" value="Unassembled WGS sequence"/>
</dbReference>
<organism evidence="3 4">
    <name type="scientific">Cyphellophora europaea (strain CBS 101466)</name>
    <name type="common">Phialophora europaea</name>
    <dbReference type="NCBI Taxonomy" id="1220924"/>
    <lineage>
        <taxon>Eukaryota</taxon>
        <taxon>Fungi</taxon>
        <taxon>Dikarya</taxon>
        <taxon>Ascomycota</taxon>
        <taxon>Pezizomycotina</taxon>
        <taxon>Eurotiomycetes</taxon>
        <taxon>Chaetothyriomycetidae</taxon>
        <taxon>Chaetothyriales</taxon>
        <taxon>Cyphellophoraceae</taxon>
        <taxon>Cyphellophora</taxon>
    </lineage>
</organism>
<dbReference type="AlphaFoldDB" id="W2RYC4"/>
<dbReference type="Pfam" id="PF06985">
    <property type="entry name" value="HET"/>
    <property type="match status" value="1"/>
</dbReference>
<evidence type="ECO:0000313" key="4">
    <source>
        <dbReference type="Proteomes" id="UP000030752"/>
    </source>
</evidence>
<dbReference type="VEuPathDB" id="FungiDB:HMPREF1541_03432"/>
<dbReference type="HOGENOM" id="CLU_004184_7_5_1"/>
<dbReference type="OrthoDB" id="2157530at2759"/>
<proteinExistence type="predicted"/>
<dbReference type="eggNOG" id="ENOG502RX8J">
    <property type="taxonomic scope" value="Eukaryota"/>
</dbReference>
<dbReference type="RefSeq" id="XP_008716005.1">
    <property type="nucleotide sequence ID" value="XM_008717783.1"/>
</dbReference>
<gene>
    <name evidence="3" type="ORF">HMPREF1541_03432</name>
</gene>
<reference evidence="3 4" key="1">
    <citation type="submission" date="2013-03" db="EMBL/GenBank/DDBJ databases">
        <title>The Genome Sequence of Phialophora europaea CBS 101466.</title>
        <authorList>
            <consortium name="The Broad Institute Genomics Platform"/>
            <person name="Cuomo C."/>
            <person name="de Hoog S."/>
            <person name="Gorbushina A."/>
            <person name="Walker B."/>
            <person name="Young S.K."/>
            <person name="Zeng Q."/>
            <person name="Gargeya S."/>
            <person name="Fitzgerald M."/>
            <person name="Haas B."/>
            <person name="Abouelleil A."/>
            <person name="Allen A.W."/>
            <person name="Alvarado L."/>
            <person name="Arachchi H.M."/>
            <person name="Berlin A.M."/>
            <person name="Chapman S.B."/>
            <person name="Gainer-Dewar J."/>
            <person name="Goldberg J."/>
            <person name="Griggs A."/>
            <person name="Gujja S."/>
            <person name="Hansen M."/>
            <person name="Howarth C."/>
            <person name="Imamovic A."/>
            <person name="Ireland A."/>
            <person name="Larimer J."/>
            <person name="McCowan C."/>
            <person name="Murphy C."/>
            <person name="Pearson M."/>
            <person name="Poon T.W."/>
            <person name="Priest M."/>
            <person name="Roberts A."/>
            <person name="Saif S."/>
            <person name="Shea T."/>
            <person name="Sisk P."/>
            <person name="Sykes S."/>
            <person name="Wortman J."/>
            <person name="Nusbaum C."/>
            <person name="Birren B."/>
        </authorList>
    </citation>
    <scope>NUCLEOTIDE SEQUENCE [LARGE SCALE GENOMIC DNA]</scope>
    <source>
        <strain evidence="3 4">CBS 101466</strain>
    </source>
</reference>
<evidence type="ECO:0000259" key="2">
    <source>
        <dbReference type="Pfam" id="PF06985"/>
    </source>
</evidence>
<feature type="domain" description="Heterokaryon incompatibility" evidence="2">
    <location>
        <begin position="80"/>
        <end position="232"/>
    </location>
</feature>
<dbReference type="PANTHER" id="PTHR24148">
    <property type="entry name" value="ANKYRIN REPEAT DOMAIN-CONTAINING PROTEIN 39 HOMOLOG-RELATED"/>
    <property type="match status" value="1"/>
</dbReference>
<name>W2RYC4_CYPE1</name>
<evidence type="ECO:0000313" key="3">
    <source>
        <dbReference type="EMBL" id="ETN41496.1"/>
    </source>
</evidence>
<dbReference type="EMBL" id="KB822719">
    <property type="protein sequence ID" value="ETN41496.1"/>
    <property type="molecule type" value="Genomic_DNA"/>
</dbReference>
<dbReference type="STRING" id="1220924.W2RYC4"/>
<feature type="region of interest" description="Disordered" evidence="1">
    <location>
        <begin position="1"/>
        <end position="26"/>
    </location>
</feature>
<protein>
    <recommendedName>
        <fullName evidence="2">Heterokaryon incompatibility domain-containing protein</fullName>
    </recommendedName>
</protein>
<dbReference type="InterPro" id="IPR010730">
    <property type="entry name" value="HET"/>
</dbReference>
<dbReference type="PANTHER" id="PTHR24148:SF64">
    <property type="entry name" value="HETEROKARYON INCOMPATIBILITY DOMAIN-CONTAINING PROTEIN"/>
    <property type="match status" value="1"/>
</dbReference>
<evidence type="ECO:0000256" key="1">
    <source>
        <dbReference type="SAM" id="MobiDB-lite"/>
    </source>
</evidence>
<keyword evidence="4" id="KW-1185">Reference proteome</keyword>
<dbReference type="InterPro" id="IPR052895">
    <property type="entry name" value="HetReg/Transcr_Mod"/>
</dbReference>
<dbReference type="InParanoid" id="W2RYC4"/>
<sequence length="622" mass="70621">MARTRSARRSVTKKSPLVKSVPGSVHARSSKASANVPKVFTYRPVRKPDYFRYFVLEPGTKRSLLRGRLVTCKIATAPPYDAISYAWGSSVRSHKLICNGCLVPITSSLNKVLRQVRYRDESHVVWVDQLCINQEDEAEKGHQVGLMAEVYRGARKVLMCLGGSKAQGIRLTSLISEIRDVYEEDVRNRGESVILSSCKTCLPEGFMSDPRFEDLAIIMRHGYWRRLWAIQEIGLARCPKVCVGSSHIDWHIFLESIQYLMTHKRSWLLTRGFSLSISHMYTLEGWGSVDKRHLLIDIPTNSLDLLKVVSSCRWLDVSDERDRIYALLGHPVATLPSGEPIILPDYTINARDCLRRFTTQYIQKTGDLTILAMTEWQDNMPESGSASWVPSWNGPRVVPLAWWGTYDASRDLPRQPVLSGDVLHVKGVAVDVISDSWDILAKKARDRRSFRIDTVKDPAIEVWKMLQRRGKVYTDGRSRLATFLCSLLRVERPGPPYIIGLIHCVVRIVTLLLDSMMQQAAREMPPVDHRVWSEFTGTLDTICWYRRFICTPTSGIMGLVPEAARAGDVCTIIAGCRTPIVLRRENRGYRVVGEAFLYGFMNGQVSEWLKDGRAQLEEMALY</sequence>